<gene>
    <name evidence="2" type="ORF">A2838_00385</name>
</gene>
<proteinExistence type="predicted"/>
<sequence>MITINIKQEAGEFAENKDIARDFRINTILPTLNKGEEIIIDFTGVDGATQSFIHALISEPFRKHGDNVLDKVKFKNCNKTVQKVITIVTEYMQEAE</sequence>
<organism evidence="2 3">
    <name type="scientific">Candidatus Zambryskibacteria bacterium RIFCSPHIGHO2_01_FULL_46_25</name>
    <dbReference type="NCBI Taxonomy" id="1802738"/>
    <lineage>
        <taxon>Bacteria</taxon>
        <taxon>Candidatus Zambryskiibacteriota</taxon>
    </lineage>
</organism>
<dbReference type="InterPro" id="IPR025474">
    <property type="entry name" value="DUF4325"/>
</dbReference>
<reference evidence="2 3" key="1">
    <citation type="journal article" date="2016" name="Nat. Commun.">
        <title>Thousands of microbial genomes shed light on interconnected biogeochemical processes in an aquifer system.</title>
        <authorList>
            <person name="Anantharaman K."/>
            <person name="Brown C.T."/>
            <person name="Hug L.A."/>
            <person name="Sharon I."/>
            <person name="Castelle C.J."/>
            <person name="Probst A.J."/>
            <person name="Thomas B.C."/>
            <person name="Singh A."/>
            <person name="Wilkins M.J."/>
            <person name="Karaoz U."/>
            <person name="Brodie E.L."/>
            <person name="Williams K.H."/>
            <person name="Hubbard S.S."/>
            <person name="Banfield J.F."/>
        </authorList>
    </citation>
    <scope>NUCLEOTIDE SEQUENCE [LARGE SCALE GENOMIC DNA]</scope>
</reference>
<dbReference type="Pfam" id="PF14213">
    <property type="entry name" value="DUF4325"/>
    <property type="match status" value="1"/>
</dbReference>
<dbReference type="AlphaFoldDB" id="A0A1G2SYZ7"/>
<evidence type="ECO:0000313" key="2">
    <source>
        <dbReference type="EMBL" id="OHA90082.1"/>
    </source>
</evidence>
<evidence type="ECO:0000313" key="3">
    <source>
        <dbReference type="Proteomes" id="UP000178107"/>
    </source>
</evidence>
<dbReference type="EMBL" id="MHVH01000006">
    <property type="protein sequence ID" value="OHA90082.1"/>
    <property type="molecule type" value="Genomic_DNA"/>
</dbReference>
<feature type="domain" description="DUF4325" evidence="1">
    <location>
        <begin position="26"/>
        <end position="82"/>
    </location>
</feature>
<accession>A0A1G2SYZ7</accession>
<comment type="caution">
    <text evidence="2">The sequence shown here is derived from an EMBL/GenBank/DDBJ whole genome shotgun (WGS) entry which is preliminary data.</text>
</comment>
<evidence type="ECO:0000259" key="1">
    <source>
        <dbReference type="Pfam" id="PF14213"/>
    </source>
</evidence>
<dbReference type="Proteomes" id="UP000178107">
    <property type="component" value="Unassembled WGS sequence"/>
</dbReference>
<name>A0A1G2SYZ7_9BACT</name>
<protein>
    <recommendedName>
        <fullName evidence="1">DUF4325 domain-containing protein</fullName>
    </recommendedName>
</protein>